<comment type="cofactor">
    <cofactor evidence="6">
        <name>[2Fe-2S] cluster</name>
        <dbReference type="ChEBI" id="CHEBI:190135"/>
    </cofactor>
</comment>
<dbReference type="InterPro" id="IPR017896">
    <property type="entry name" value="4Fe4S_Fe-S-bd"/>
</dbReference>
<evidence type="ECO:0000256" key="1">
    <source>
        <dbReference type="ARBA" id="ARBA00010643"/>
    </source>
</evidence>
<evidence type="ECO:0000256" key="6">
    <source>
        <dbReference type="ARBA" id="ARBA00034078"/>
    </source>
</evidence>
<dbReference type="Proteomes" id="UP000315525">
    <property type="component" value="Unassembled WGS sequence"/>
</dbReference>
<evidence type="ECO:0000256" key="5">
    <source>
        <dbReference type="ARBA" id="ARBA00023014"/>
    </source>
</evidence>
<dbReference type="InterPro" id="IPR028431">
    <property type="entry name" value="NADP_DH_HndA-like"/>
</dbReference>
<dbReference type="CDD" id="cd03064">
    <property type="entry name" value="TRX_Fd_NuoE"/>
    <property type="match status" value="1"/>
</dbReference>
<evidence type="ECO:0000313" key="8">
    <source>
        <dbReference type="EMBL" id="TET47348.1"/>
    </source>
</evidence>
<accession>A0A523UXS7</accession>
<dbReference type="Gene3D" id="1.10.10.1590">
    <property type="entry name" value="NADH-quinone oxidoreductase subunit E"/>
    <property type="match status" value="1"/>
</dbReference>
<evidence type="ECO:0000259" key="7">
    <source>
        <dbReference type="PROSITE" id="PS51379"/>
    </source>
</evidence>
<dbReference type="InterPro" id="IPR036188">
    <property type="entry name" value="FAD/NAD-bd_sf"/>
</dbReference>
<dbReference type="EMBL" id="SOJN01000023">
    <property type="protein sequence ID" value="TET47348.1"/>
    <property type="molecule type" value="Genomic_DNA"/>
</dbReference>
<dbReference type="GO" id="GO:0016491">
    <property type="term" value="F:oxidoreductase activity"/>
    <property type="evidence" value="ECO:0007669"/>
    <property type="project" value="InterPro"/>
</dbReference>
<dbReference type="GO" id="GO:0051537">
    <property type="term" value="F:2 iron, 2 sulfur cluster binding"/>
    <property type="evidence" value="ECO:0007669"/>
    <property type="project" value="UniProtKB-KW"/>
</dbReference>
<sequence>MKKIGVFVCHCGINIATNVDVAHAARQLAEYPGVVRAEHYQYMCSDPGQNLIKKSIEDDELDAVVVAACSPNLHLTTFRRAAQSAGLNPYLLEEANIREQCSWVHDDREKATAKAIKLIQAMVEKASRNIPLIPVKVPVTKKALVVGAGIAGMQAALDIANSGYETLLVEKDPSIGGHMAQLSETFPTLDCSQCIMTPKMVEVAQNPLIKLHTYSELEEISGYVGNFKAKIKKKARSVDMEKCTGCGDCWTNCLVRNRPEIPEVPSIAPAIEKELLARLDEIIGKYEGGEGVEIPILEDINSEFNYLPKETLLYVAERLDIPVSKLYEIATFYNAFSLEPRGKYTINVCLGTACHVQGGARLLERVEEDLNIEAGQTTEDMNFSLETVRCLGCCGLAPVVTVGDDLYGKVRQVKIPTILKKYKGG</sequence>
<dbReference type="Pfam" id="PF01257">
    <property type="entry name" value="2Fe-2S_thioredx"/>
    <property type="match status" value="1"/>
</dbReference>
<dbReference type="SUPFAM" id="SSF51971">
    <property type="entry name" value="Nucleotide-binding domain"/>
    <property type="match status" value="1"/>
</dbReference>
<reference evidence="8 9" key="1">
    <citation type="submission" date="2019-03" db="EMBL/GenBank/DDBJ databases">
        <title>Metabolic potential of uncultured bacteria and archaea associated with petroleum seepage in deep-sea sediments.</title>
        <authorList>
            <person name="Dong X."/>
            <person name="Hubert C."/>
        </authorList>
    </citation>
    <scope>NUCLEOTIDE SEQUENCE [LARGE SCALE GENOMIC DNA]</scope>
    <source>
        <strain evidence="8">E44_bin18</strain>
    </source>
</reference>
<dbReference type="InterPro" id="IPR002023">
    <property type="entry name" value="NuoE-like"/>
</dbReference>
<organism evidence="8 9">
    <name type="scientific">candidate division TA06 bacterium</name>
    <dbReference type="NCBI Taxonomy" id="2250710"/>
    <lineage>
        <taxon>Bacteria</taxon>
        <taxon>Bacteria division TA06</taxon>
    </lineage>
</organism>
<dbReference type="InterPro" id="IPR036249">
    <property type="entry name" value="Thioredoxin-like_sf"/>
</dbReference>
<name>A0A523UXS7_UNCT6</name>
<proteinExistence type="inferred from homology"/>
<dbReference type="Pfam" id="PF12831">
    <property type="entry name" value="FAD_oxidored"/>
    <property type="match status" value="1"/>
</dbReference>
<keyword evidence="2" id="KW-0001">2Fe-2S</keyword>
<dbReference type="InterPro" id="IPR041921">
    <property type="entry name" value="NuoE_N"/>
</dbReference>
<evidence type="ECO:0000256" key="4">
    <source>
        <dbReference type="ARBA" id="ARBA00023004"/>
    </source>
</evidence>
<dbReference type="SUPFAM" id="SSF52833">
    <property type="entry name" value="Thioredoxin-like"/>
    <property type="match status" value="1"/>
</dbReference>
<dbReference type="GO" id="GO:0046872">
    <property type="term" value="F:metal ion binding"/>
    <property type="evidence" value="ECO:0007669"/>
    <property type="project" value="UniProtKB-KW"/>
</dbReference>
<keyword evidence="4" id="KW-0408">Iron</keyword>
<dbReference type="PANTHER" id="PTHR43342:SF1">
    <property type="entry name" value="BIFURCATING [FEFE] HYDROGENASE GAMMA SUBUNIT"/>
    <property type="match status" value="1"/>
</dbReference>
<dbReference type="InterPro" id="IPR042128">
    <property type="entry name" value="NuoE_dom"/>
</dbReference>
<keyword evidence="5" id="KW-0411">Iron-sulfur</keyword>
<comment type="similarity">
    <text evidence="1">Belongs to the complex I 24 kDa subunit family.</text>
</comment>
<dbReference type="Gene3D" id="3.30.70.20">
    <property type="match status" value="1"/>
</dbReference>
<protein>
    <submittedName>
        <fullName evidence="8">FAD-binding protein</fullName>
    </submittedName>
</protein>
<evidence type="ECO:0000313" key="9">
    <source>
        <dbReference type="Proteomes" id="UP000315525"/>
    </source>
</evidence>
<comment type="caution">
    <text evidence="8">The sequence shown here is derived from an EMBL/GenBank/DDBJ whole genome shotgun (WGS) entry which is preliminary data.</text>
</comment>
<evidence type="ECO:0000256" key="3">
    <source>
        <dbReference type="ARBA" id="ARBA00022723"/>
    </source>
</evidence>
<dbReference type="Gene3D" id="3.50.50.60">
    <property type="entry name" value="FAD/NAD(P)-binding domain"/>
    <property type="match status" value="1"/>
</dbReference>
<dbReference type="PROSITE" id="PS01099">
    <property type="entry name" value="COMPLEX1_24K"/>
    <property type="match status" value="1"/>
</dbReference>
<evidence type="ECO:0000256" key="2">
    <source>
        <dbReference type="ARBA" id="ARBA00022714"/>
    </source>
</evidence>
<dbReference type="FunFam" id="3.40.30.10:FF:000015">
    <property type="entry name" value="NADH-quinone oxidoreductase subunit E"/>
    <property type="match status" value="1"/>
</dbReference>
<dbReference type="Gene3D" id="3.40.30.10">
    <property type="entry name" value="Glutaredoxin"/>
    <property type="match status" value="1"/>
</dbReference>
<dbReference type="SUPFAM" id="SSF54862">
    <property type="entry name" value="4Fe-4S ferredoxins"/>
    <property type="match status" value="1"/>
</dbReference>
<gene>
    <name evidence="8" type="ORF">E3J62_01825</name>
</gene>
<dbReference type="PANTHER" id="PTHR43342">
    <property type="entry name" value="NADH-QUINONE OXIDOREDUCTASE, E SUBUNIT"/>
    <property type="match status" value="1"/>
</dbReference>
<feature type="domain" description="4Fe-4S ferredoxin-type" evidence="7">
    <location>
        <begin position="234"/>
        <end position="264"/>
    </location>
</feature>
<keyword evidence="3" id="KW-0479">Metal-binding</keyword>
<dbReference type="PROSITE" id="PS51379">
    <property type="entry name" value="4FE4S_FER_2"/>
    <property type="match status" value="1"/>
</dbReference>
<dbReference type="AlphaFoldDB" id="A0A523UXS7"/>